<dbReference type="EMBL" id="AKHW03000563">
    <property type="protein sequence ID" value="KYO45497.1"/>
    <property type="molecule type" value="Genomic_DNA"/>
</dbReference>
<accession>A0A151P8S5</accession>
<sequence length="103" mass="11433">MGSTNQNEDLLRPGCAGRAESLLPSLCSRSCSPTPCPSQETAAEDCYVHLSKGTRRENSDQIRKGKRRGLREGLSMESKMKAILLRKDSEEQFGVEEERGCSR</sequence>
<name>A0A151P8S5_ALLMI</name>
<evidence type="ECO:0000313" key="1">
    <source>
        <dbReference type="EMBL" id="KYO45497.1"/>
    </source>
</evidence>
<reference evidence="1 2" key="1">
    <citation type="journal article" date="2012" name="Genome Biol.">
        <title>Sequencing three crocodilian genomes to illuminate the evolution of archosaurs and amniotes.</title>
        <authorList>
            <person name="St John J.A."/>
            <person name="Braun E.L."/>
            <person name="Isberg S.R."/>
            <person name="Miles L.G."/>
            <person name="Chong A.Y."/>
            <person name="Gongora J."/>
            <person name="Dalzell P."/>
            <person name="Moran C."/>
            <person name="Bed'hom B."/>
            <person name="Abzhanov A."/>
            <person name="Burgess S.C."/>
            <person name="Cooksey A.M."/>
            <person name="Castoe T.A."/>
            <person name="Crawford N.G."/>
            <person name="Densmore L.D."/>
            <person name="Drew J.C."/>
            <person name="Edwards S.V."/>
            <person name="Faircloth B.C."/>
            <person name="Fujita M.K."/>
            <person name="Greenwold M.J."/>
            <person name="Hoffmann F.G."/>
            <person name="Howard J.M."/>
            <person name="Iguchi T."/>
            <person name="Janes D.E."/>
            <person name="Khan S.Y."/>
            <person name="Kohno S."/>
            <person name="de Koning A.J."/>
            <person name="Lance S.L."/>
            <person name="McCarthy F.M."/>
            <person name="McCormack J.E."/>
            <person name="Merchant M.E."/>
            <person name="Peterson D.G."/>
            <person name="Pollock D.D."/>
            <person name="Pourmand N."/>
            <person name="Raney B.J."/>
            <person name="Roessler K.A."/>
            <person name="Sanford J.R."/>
            <person name="Sawyer R.H."/>
            <person name="Schmidt C.J."/>
            <person name="Triplett E.W."/>
            <person name="Tuberville T.D."/>
            <person name="Venegas-Anaya M."/>
            <person name="Howard J.T."/>
            <person name="Jarvis E.D."/>
            <person name="Guillette L.J.Jr."/>
            <person name="Glenn T.C."/>
            <person name="Green R.E."/>
            <person name="Ray D.A."/>
        </authorList>
    </citation>
    <scope>NUCLEOTIDE SEQUENCE [LARGE SCALE GENOMIC DNA]</scope>
    <source>
        <strain evidence="1">KSC_2009_1</strain>
    </source>
</reference>
<dbReference type="Proteomes" id="UP000050525">
    <property type="component" value="Unassembled WGS sequence"/>
</dbReference>
<protein>
    <submittedName>
        <fullName evidence="1">Uncharacterized protein</fullName>
    </submittedName>
</protein>
<gene>
    <name evidence="1" type="ORF">Y1Q_0015154</name>
</gene>
<organism evidence="1 2">
    <name type="scientific">Alligator mississippiensis</name>
    <name type="common">American alligator</name>
    <dbReference type="NCBI Taxonomy" id="8496"/>
    <lineage>
        <taxon>Eukaryota</taxon>
        <taxon>Metazoa</taxon>
        <taxon>Chordata</taxon>
        <taxon>Craniata</taxon>
        <taxon>Vertebrata</taxon>
        <taxon>Euteleostomi</taxon>
        <taxon>Archelosauria</taxon>
        <taxon>Archosauria</taxon>
        <taxon>Crocodylia</taxon>
        <taxon>Alligatoridae</taxon>
        <taxon>Alligatorinae</taxon>
        <taxon>Alligator</taxon>
    </lineage>
</organism>
<proteinExistence type="predicted"/>
<evidence type="ECO:0000313" key="2">
    <source>
        <dbReference type="Proteomes" id="UP000050525"/>
    </source>
</evidence>
<comment type="caution">
    <text evidence="1">The sequence shown here is derived from an EMBL/GenBank/DDBJ whole genome shotgun (WGS) entry which is preliminary data.</text>
</comment>
<keyword evidence="2" id="KW-1185">Reference proteome</keyword>
<dbReference type="AlphaFoldDB" id="A0A151P8S5"/>